<dbReference type="InterPro" id="IPR037165">
    <property type="entry name" value="AldOxase/xan_DH_Mopterin-bd_sf"/>
</dbReference>
<organism evidence="4 5">
    <name type="scientific">Paroceanicella profunda</name>
    <dbReference type="NCBI Taxonomy" id="2579971"/>
    <lineage>
        <taxon>Bacteria</taxon>
        <taxon>Pseudomonadati</taxon>
        <taxon>Pseudomonadota</taxon>
        <taxon>Alphaproteobacteria</taxon>
        <taxon>Rhodobacterales</taxon>
        <taxon>Paracoccaceae</taxon>
        <taxon>Paroceanicella</taxon>
    </lineage>
</organism>
<feature type="domain" description="Aldehyde oxidase/xanthine dehydrogenase a/b hammerhead" evidence="3">
    <location>
        <begin position="30"/>
        <end position="148"/>
    </location>
</feature>
<dbReference type="InterPro" id="IPR000674">
    <property type="entry name" value="Ald_Oxase/Xan_DH_a/b"/>
</dbReference>
<keyword evidence="1" id="KW-0500">Molybdenum</keyword>
<dbReference type="EMBL" id="CP040818">
    <property type="protein sequence ID" value="QDL92041.1"/>
    <property type="molecule type" value="Genomic_DNA"/>
</dbReference>
<evidence type="ECO:0000313" key="4">
    <source>
        <dbReference type="EMBL" id="QDL92041.1"/>
    </source>
</evidence>
<dbReference type="InterPro" id="IPR008274">
    <property type="entry name" value="AldOxase/xan_DH_MoCoBD1"/>
</dbReference>
<keyword evidence="5" id="KW-1185">Reference proteome</keyword>
<evidence type="ECO:0000313" key="5">
    <source>
        <dbReference type="Proteomes" id="UP000305888"/>
    </source>
</evidence>
<dbReference type="Proteomes" id="UP000305888">
    <property type="component" value="Chromosome"/>
</dbReference>
<name>A0A5B8FH60_9RHOB</name>
<keyword evidence="2" id="KW-0560">Oxidoreductase</keyword>
<sequence>MRRIGPWESSIMKFGIGQPASRVEDQRFLTGTGTYVDDIALPGILIGHAVRSPVAHARLTALDVTEARALPGVRAVYTHAETADLGPITFRMPLKQSDGRDFAEVLLPRLADGVVRFVGQPVAWIVAETRDIARDAAELVEMEFEDLDVVVTPEAALSPGAPVLHEAAPGNVAYDWDIGDAAGTEAAFAAAAHIARMTVVNQRVVVNPMEPRGILVRYLPETESWEAWTGNQGAHSARDNLARGLGVPAEKVRCHTPDVGGGFGMKLMDHPEYPLAARAAKDTGQPVKWVGDRSESFLSDAQGRDLTSEAEGAFDAEGRVLALRVSSVSNLGAYYSSSGPGVHTLFSAPLLGGMYDVPVFHHRVRGVLTNTTPTDAYRGAGRPEVIHVTEQVMEAAAAVTGIDGAELRRRNLIRAAQIPYLTQGGFLFDSADPEANLDRTLAAVDYAGFPARRAESAARGKLRGLSVSYYFERTGGGPNENATILVNTDGSVDTAVGTQSTGQGHETAWAQIVHEKLGLPFGSIRLAAGDSARLPLGGGTGGSRSLIMASRVFLLAAEDVIAKGLERAADRLEAAPADIAFSAEEGGVFRIAGTDRTVTLLELAAEAEILGQGRVGDSTSTFPNGCHAAEVEIDPETGETTYLRHVVTDDFGVIVNPLLASGQVHGGIAQGAGQVLGEAAVWDPDTGQPLTGSFMDYAMPRAADLPMFETSFNEVRSTTNPLGVKGCGEAGSVGALPALALAVQNALASAGVSALRPPYTPLTVWKALQGVV</sequence>
<dbReference type="InterPro" id="IPR046867">
    <property type="entry name" value="AldOxase/xan_DH_MoCoBD2"/>
</dbReference>
<dbReference type="OrthoDB" id="8428274at2"/>
<dbReference type="GO" id="GO:0005506">
    <property type="term" value="F:iron ion binding"/>
    <property type="evidence" value="ECO:0007669"/>
    <property type="project" value="InterPro"/>
</dbReference>
<dbReference type="GO" id="GO:0016491">
    <property type="term" value="F:oxidoreductase activity"/>
    <property type="evidence" value="ECO:0007669"/>
    <property type="project" value="UniProtKB-KW"/>
</dbReference>
<gene>
    <name evidence="4" type="ORF">FDP22_09795</name>
</gene>
<evidence type="ECO:0000256" key="2">
    <source>
        <dbReference type="ARBA" id="ARBA00023002"/>
    </source>
</evidence>
<reference evidence="4 5" key="1">
    <citation type="submission" date="2019-06" db="EMBL/GenBank/DDBJ databases">
        <title>Genome sequence of Rhodobacteraceae bacterium D4M1.</title>
        <authorList>
            <person name="Cao J."/>
        </authorList>
    </citation>
    <scope>NUCLEOTIDE SEQUENCE [LARGE SCALE GENOMIC DNA]</scope>
    <source>
        <strain evidence="4 5">D4M1</strain>
    </source>
</reference>
<dbReference type="SUPFAM" id="SSF54665">
    <property type="entry name" value="CO dehydrogenase molybdoprotein N-domain-like"/>
    <property type="match status" value="1"/>
</dbReference>
<dbReference type="KEGG" id="ppru:FDP22_09795"/>
<accession>A0A5B8FH60</accession>
<dbReference type="PANTHER" id="PTHR11908:SF132">
    <property type="entry name" value="ALDEHYDE OXIDASE 1-RELATED"/>
    <property type="match status" value="1"/>
</dbReference>
<dbReference type="InterPro" id="IPR016208">
    <property type="entry name" value="Ald_Oxase/xanthine_DH-like"/>
</dbReference>
<dbReference type="Pfam" id="PF02738">
    <property type="entry name" value="MoCoBD_1"/>
    <property type="match status" value="1"/>
</dbReference>
<dbReference type="Pfam" id="PF20256">
    <property type="entry name" value="MoCoBD_2"/>
    <property type="match status" value="1"/>
</dbReference>
<dbReference type="Gene3D" id="3.90.1170.50">
    <property type="entry name" value="Aldehyde oxidase/xanthine dehydrogenase, a/b hammerhead"/>
    <property type="match status" value="1"/>
</dbReference>
<proteinExistence type="predicted"/>
<dbReference type="PANTHER" id="PTHR11908">
    <property type="entry name" value="XANTHINE DEHYDROGENASE"/>
    <property type="match status" value="1"/>
</dbReference>
<dbReference type="SMART" id="SM01008">
    <property type="entry name" value="Ald_Xan_dh_C"/>
    <property type="match status" value="1"/>
</dbReference>
<dbReference type="Gene3D" id="3.30.365.10">
    <property type="entry name" value="Aldehyde oxidase/xanthine dehydrogenase, molybdopterin binding domain"/>
    <property type="match status" value="4"/>
</dbReference>
<dbReference type="Pfam" id="PF01315">
    <property type="entry name" value="Ald_Xan_dh_C"/>
    <property type="match status" value="1"/>
</dbReference>
<dbReference type="SUPFAM" id="SSF56003">
    <property type="entry name" value="Molybdenum cofactor-binding domain"/>
    <property type="match status" value="1"/>
</dbReference>
<evidence type="ECO:0000259" key="3">
    <source>
        <dbReference type="SMART" id="SM01008"/>
    </source>
</evidence>
<dbReference type="InterPro" id="IPR036856">
    <property type="entry name" value="Ald_Oxase/Xan_DH_a/b_sf"/>
</dbReference>
<dbReference type="AlphaFoldDB" id="A0A5B8FH60"/>
<protein>
    <submittedName>
        <fullName evidence="4">Xanthine dehydrogenase family protein molybdopterin-binding subunit</fullName>
    </submittedName>
</protein>
<evidence type="ECO:0000256" key="1">
    <source>
        <dbReference type="ARBA" id="ARBA00022505"/>
    </source>
</evidence>